<dbReference type="Proteomes" id="UP000276215">
    <property type="component" value="Unassembled WGS sequence"/>
</dbReference>
<organism evidence="1 2">
    <name type="scientific">Choiromyces venosus 120613-1</name>
    <dbReference type="NCBI Taxonomy" id="1336337"/>
    <lineage>
        <taxon>Eukaryota</taxon>
        <taxon>Fungi</taxon>
        <taxon>Dikarya</taxon>
        <taxon>Ascomycota</taxon>
        <taxon>Pezizomycotina</taxon>
        <taxon>Pezizomycetes</taxon>
        <taxon>Pezizales</taxon>
        <taxon>Tuberaceae</taxon>
        <taxon>Choiromyces</taxon>
    </lineage>
</organism>
<reference evidence="1 2" key="1">
    <citation type="journal article" date="2018" name="Nat. Ecol. Evol.">
        <title>Pezizomycetes genomes reveal the molecular basis of ectomycorrhizal truffle lifestyle.</title>
        <authorList>
            <person name="Murat C."/>
            <person name="Payen T."/>
            <person name="Noel B."/>
            <person name="Kuo A."/>
            <person name="Morin E."/>
            <person name="Chen J."/>
            <person name="Kohler A."/>
            <person name="Krizsan K."/>
            <person name="Balestrini R."/>
            <person name="Da Silva C."/>
            <person name="Montanini B."/>
            <person name="Hainaut M."/>
            <person name="Levati E."/>
            <person name="Barry K.W."/>
            <person name="Belfiori B."/>
            <person name="Cichocki N."/>
            <person name="Clum A."/>
            <person name="Dockter R.B."/>
            <person name="Fauchery L."/>
            <person name="Guy J."/>
            <person name="Iotti M."/>
            <person name="Le Tacon F."/>
            <person name="Lindquist E.A."/>
            <person name="Lipzen A."/>
            <person name="Malagnac F."/>
            <person name="Mello A."/>
            <person name="Molinier V."/>
            <person name="Miyauchi S."/>
            <person name="Poulain J."/>
            <person name="Riccioni C."/>
            <person name="Rubini A."/>
            <person name="Sitrit Y."/>
            <person name="Splivallo R."/>
            <person name="Traeger S."/>
            <person name="Wang M."/>
            <person name="Zifcakova L."/>
            <person name="Wipf D."/>
            <person name="Zambonelli A."/>
            <person name="Paolocci F."/>
            <person name="Nowrousian M."/>
            <person name="Ottonello S."/>
            <person name="Baldrian P."/>
            <person name="Spatafora J.W."/>
            <person name="Henrissat B."/>
            <person name="Nagy L.G."/>
            <person name="Aury J.M."/>
            <person name="Wincker P."/>
            <person name="Grigoriev I.V."/>
            <person name="Bonfante P."/>
            <person name="Martin F.M."/>
        </authorList>
    </citation>
    <scope>NUCLEOTIDE SEQUENCE [LARGE SCALE GENOMIC DNA]</scope>
    <source>
        <strain evidence="1 2">120613-1</strain>
    </source>
</reference>
<dbReference type="EMBL" id="ML120489">
    <property type="protein sequence ID" value="RPA91717.1"/>
    <property type="molecule type" value="Genomic_DNA"/>
</dbReference>
<protein>
    <submittedName>
        <fullName evidence="1">Uncharacterized protein</fullName>
    </submittedName>
</protein>
<dbReference type="AlphaFoldDB" id="A0A3N4J3B4"/>
<dbReference type="OrthoDB" id="5418189at2759"/>
<sequence length="174" mass="19929">MSTAEVPKTLHPAQDEIQKLLKDIADLLCPAHKHKINPLHVNPTETVIRHSMLIHCNPKDEIIWHVDMSRDTLVKMIRRCKIISTYQGLTTRSFVALCEWEGEQCEDILKLLASGHLQEGWWEVNGSRWRDSQRFNRGLVSNARPQGSGSHSYVAYPDISIYRDIPAGETKPHQ</sequence>
<accession>A0A3N4J3B4</accession>
<evidence type="ECO:0000313" key="2">
    <source>
        <dbReference type="Proteomes" id="UP000276215"/>
    </source>
</evidence>
<keyword evidence="2" id="KW-1185">Reference proteome</keyword>
<name>A0A3N4J3B4_9PEZI</name>
<proteinExistence type="predicted"/>
<evidence type="ECO:0000313" key="1">
    <source>
        <dbReference type="EMBL" id="RPA91717.1"/>
    </source>
</evidence>
<gene>
    <name evidence="1" type="ORF">L873DRAFT_1794703</name>
</gene>